<feature type="domain" description="DDE Tnp4" evidence="3">
    <location>
        <begin position="11"/>
        <end position="66"/>
    </location>
</feature>
<evidence type="ECO:0000256" key="2">
    <source>
        <dbReference type="ARBA" id="ARBA00022723"/>
    </source>
</evidence>
<gene>
    <name evidence="4" type="ORF">ACAOBT_LOCUS21340</name>
</gene>
<comment type="caution">
    <text evidence="4">The sequence shown here is derived from an EMBL/GenBank/DDBJ whole genome shotgun (WGS) entry which is preliminary data.</text>
</comment>
<dbReference type="GO" id="GO:0046872">
    <property type="term" value="F:metal ion binding"/>
    <property type="evidence" value="ECO:0007669"/>
    <property type="project" value="UniProtKB-KW"/>
</dbReference>
<evidence type="ECO:0000313" key="4">
    <source>
        <dbReference type="EMBL" id="CAH1993156.1"/>
    </source>
</evidence>
<protein>
    <recommendedName>
        <fullName evidence="3">DDE Tnp4 domain-containing protein</fullName>
    </recommendedName>
</protein>
<proteinExistence type="predicted"/>
<accession>A0A9P0LD38</accession>
<evidence type="ECO:0000259" key="3">
    <source>
        <dbReference type="Pfam" id="PF13359"/>
    </source>
</evidence>
<dbReference type="InterPro" id="IPR027806">
    <property type="entry name" value="HARBI1_dom"/>
</dbReference>
<dbReference type="OrthoDB" id="6749593at2759"/>
<organism evidence="4 5">
    <name type="scientific">Acanthoscelides obtectus</name>
    <name type="common">Bean weevil</name>
    <name type="synonym">Bruchus obtectus</name>
    <dbReference type="NCBI Taxonomy" id="200917"/>
    <lineage>
        <taxon>Eukaryota</taxon>
        <taxon>Metazoa</taxon>
        <taxon>Ecdysozoa</taxon>
        <taxon>Arthropoda</taxon>
        <taxon>Hexapoda</taxon>
        <taxon>Insecta</taxon>
        <taxon>Pterygota</taxon>
        <taxon>Neoptera</taxon>
        <taxon>Endopterygota</taxon>
        <taxon>Coleoptera</taxon>
        <taxon>Polyphaga</taxon>
        <taxon>Cucujiformia</taxon>
        <taxon>Chrysomeloidea</taxon>
        <taxon>Chrysomelidae</taxon>
        <taxon>Bruchinae</taxon>
        <taxon>Bruchini</taxon>
        <taxon>Acanthoscelides</taxon>
    </lineage>
</organism>
<evidence type="ECO:0000256" key="1">
    <source>
        <dbReference type="ARBA" id="ARBA00001968"/>
    </source>
</evidence>
<dbReference type="EMBL" id="CAKOFQ010007165">
    <property type="protein sequence ID" value="CAH1993156.1"/>
    <property type="molecule type" value="Genomic_DNA"/>
</dbReference>
<dbReference type="AlphaFoldDB" id="A0A9P0LD38"/>
<comment type="cofactor">
    <cofactor evidence="1">
        <name>a divalent metal cation</name>
        <dbReference type="ChEBI" id="CHEBI:60240"/>
    </cofactor>
</comment>
<sequence>MRPFPKRQVNNNYRNKVFNYRLSRARQTVECAFGILSARFRVYRRPFECKLDTVDDIVKATCVLHNFLRSHTISTVNQEEDEIEMLPESQLLPIAPNRTRGANEAFLIREKFTDFYNSPAGSIPWQQKLVQRGHY</sequence>
<dbReference type="Pfam" id="PF13359">
    <property type="entry name" value="DDE_Tnp_4"/>
    <property type="match status" value="1"/>
</dbReference>
<dbReference type="Proteomes" id="UP001152888">
    <property type="component" value="Unassembled WGS sequence"/>
</dbReference>
<keyword evidence="5" id="KW-1185">Reference proteome</keyword>
<keyword evidence="2" id="KW-0479">Metal-binding</keyword>
<name>A0A9P0LD38_ACAOB</name>
<reference evidence="4" key="1">
    <citation type="submission" date="2022-03" db="EMBL/GenBank/DDBJ databases">
        <authorList>
            <person name="Sayadi A."/>
        </authorList>
    </citation>
    <scope>NUCLEOTIDE SEQUENCE</scope>
</reference>
<evidence type="ECO:0000313" key="5">
    <source>
        <dbReference type="Proteomes" id="UP001152888"/>
    </source>
</evidence>